<proteinExistence type="inferred from homology"/>
<evidence type="ECO:0000256" key="2">
    <source>
        <dbReference type="ARBA" id="ARBA00022980"/>
    </source>
</evidence>
<keyword evidence="3" id="KW-0687">Ribonucleoprotein</keyword>
<comment type="similarity">
    <text evidence="1">Belongs to the universal ribosomal protein uS15 family.</text>
</comment>
<dbReference type="InterPro" id="IPR000589">
    <property type="entry name" value="Ribosomal_uS15"/>
</dbReference>
<dbReference type="GO" id="GO:0003735">
    <property type="term" value="F:structural constituent of ribosome"/>
    <property type="evidence" value="ECO:0007669"/>
    <property type="project" value="InterPro"/>
</dbReference>
<dbReference type="GO" id="GO:1990904">
    <property type="term" value="C:ribonucleoprotein complex"/>
    <property type="evidence" value="ECO:0007669"/>
    <property type="project" value="UniProtKB-KW"/>
</dbReference>
<dbReference type="GO" id="GO:0005840">
    <property type="term" value="C:ribosome"/>
    <property type="evidence" value="ECO:0007669"/>
    <property type="project" value="UniProtKB-KW"/>
</dbReference>
<sequence length="321" mass="36079">MPPRIPIFQCLRAEAAFHSSITTRSFTSTASSQASDLTKHRRKHDPYAIAQAKARKAANLSRQQVLKQERVASLGDPVLGIETPFLRSFDTAQTLVESEDGHTANGLNQAASSAAVSSRRNFFLRQEEIDSEVVHSEKLSTPLGEGSSYEDYTSDYTMEERKQQRDDDKATAEEALRRISDLSIGSSDDRKRVNIQRCIDTFGRHNTDQRLTSMARPDVPIAKTVEEQADKGWVLPRVGPDTGSSEVQIAILTAKIRTLSEFLQGRGRMDKVNKRNLRLLVHRRQKLLKYLQRSDKGGSRWQHCIETLGLTEGTWKGEISL</sequence>
<feature type="compositionally biased region" description="Basic and acidic residues" evidence="4">
    <location>
        <begin position="158"/>
        <end position="172"/>
    </location>
</feature>
<dbReference type="SMART" id="SM01387">
    <property type="entry name" value="Ribosomal_S15"/>
    <property type="match status" value="1"/>
</dbReference>
<evidence type="ECO:0000256" key="4">
    <source>
        <dbReference type="SAM" id="MobiDB-lite"/>
    </source>
</evidence>
<keyword evidence="2" id="KW-0689">Ribosomal protein</keyword>
<dbReference type="InterPro" id="IPR005290">
    <property type="entry name" value="Ribosomal_uS15_bac-type"/>
</dbReference>
<dbReference type="PANTHER" id="PTHR23321">
    <property type="entry name" value="RIBOSOMAL PROTEIN S15, BACTERIAL AND ORGANELLAR"/>
    <property type="match status" value="1"/>
</dbReference>
<dbReference type="AlphaFoldDB" id="A0AAN7YBW4"/>
<evidence type="ECO:0000313" key="6">
    <source>
        <dbReference type="Proteomes" id="UP001310890"/>
    </source>
</evidence>
<comment type="caution">
    <text evidence="5">The sequence shown here is derived from an EMBL/GenBank/DDBJ whole genome shotgun (WGS) entry which is preliminary data.</text>
</comment>
<evidence type="ECO:0000256" key="1">
    <source>
        <dbReference type="ARBA" id="ARBA00008434"/>
    </source>
</evidence>
<dbReference type="EMBL" id="JAVRRL010000118">
    <property type="protein sequence ID" value="KAK5107496.1"/>
    <property type="molecule type" value="Genomic_DNA"/>
</dbReference>
<dbReference type="InterPro" id="IPR009068">
    <property type="entry name" value="uS15_NS1_RNA-bd_sf"/>
</dbReference>
<evidence type="ECO:0000256" key="3">
    <source>
        <dbReference type="ARBA" id="ARBA00023274"/>
    </source>
</evidence>
<dbReference type="Pfam" id="PF00312">
    <property type="entry name" value="Ribosomal_S15"/>
    <property type="match status" value="1"/>
</dbReference>
<dbReference type="GO" id="GO:0005737">
    <property type="term" value="C:cytoplasm"/>
    <property type="evidence" value="ECO:0007669"/>
    <property type="project" value="UniProtKB-ARBA"/>
</dbReference>
<reference evidence="5" key="1">
    <citation type="submission" date="2023-08" db="EMBL/GenBank/DDBJ databases">
        <title>Black Yeasts Isolated from many extreme environments.</title>
        <authorList>
            <person name="Coleine C."/>
            <person name="Stajich J.E."/>
            <person name="Selbmann L."/>
        </authorList>
    </citation>
    <scope>NUCLEOTIDE SEQUENCE</scope>
    <source>
        <strain evidence="5">CCFEE 5401</strain>
    </source>
</reference>
<dbReference type="GO" id="GO:0006412">
    <property type="term" value="P:translation"/>
    <property type="evidence" value="ECO:0007669"/>
    <property type="project" value="InterPro"/>
</dbReference>
<dbReference type="CDD" id="cd00353">
    <property type="entry name" value="Ribosomal_S15p_S13e"/>
    <property type="match status" value="1"/>
</dbReference>
<dbReference type="Gene3D" id="1.10.287.10">
    <property type="entry name" value="S15/NS1, RNA-binding"/>
    <property type="match status" value="1"/>
</dbReference>
<dbReference type="Proteomes" id="UP001310890">
    <property type="component" value="Unassembled WGS sequence"/>
</dbReference>
<evidence type="ECO:0000313" key="5">
    <source>
        <dbReference type="EMBL" id="KAK5107496.1"/>
    </source>
</evidence>
<name>A0AAN7YBW4_9PEZI</name>
<accession>A0AAN7YBW4</accession>
<feature type="region of interest" description="Disordered" evidence="4">
    <location>
        <begin position="136"/>
        <end position="172"/>
    </location>
</feature>
<evidence type="ECO:0008006" key="7">
    <source>
        <dbReference type="Google" id="ProtNLM"/>
    </source>
</evidence>
<dbReference type="PANTHER" id="PTHR23321:SF26">
    <property type="entry name" value="SMALL RIBOSOMAL SUBUNIT PROTEIN US15M"/>
    <property type="match status" value="1"/>
</dbReference>
<organism evidence="5 6">
    <name type="scientific">Meristemomyces frigidus</name>
    <dbReference type="NCBI Taxonomy" id="1508187"/>
    <lineage>
        <taxon>Eukaryota</taxon>
        <taxon>Fungi</taxon>
        <taxon>Dikarya</taxon>
        <taxon>Ascomycota</taxon>
        <taxon>Pezizomycotina</taxon>
        <taxon>Dothideomycetes</taxon>
        <taxon>Dothideomycetidae</taxon>
        <taxon>Mycosphaerellales</taxon>
        <taxon>Teratosphaeriaceae</taxon>
        <taxon>Meristemomyces</taxon>
    </lineage>
</organism>
<gene>
    <name evidence="5" type="ORF">LTR62_001068</name>
</gene>
<protein>
    <recommendedName>
        <fullName evidence="7">Ribosomal protein S15</fullName>
    </recommendedName>
</protein>
<dbReference type="SUPFAM" id="SSF47060">
    <property type="entry name" value="S15/NS1 RNA-binding domain"/>
    <property type="match status" value="1"/>
</dbReference>